<evidence type="ECO:0000256" key="1">
    <source>
        <dbReference type="SAM" id="MobiDB-lite"/>
    </source>
</evidence>
<keyword evidence="2" id="KW-1133">Transmembrane helix</keyword>
<keyword evidence="2" id="KW-0812">Transmembrane</keyword>
<dbReference type="EMBL" id="MFAY01000026">
    <property type="protein sequence ID" value="OGD88829.1"/>
    <property type="molecule type" value="Genomic_DNA"/>
</dbReference>
<comment type="caution">
    <text evidence="4">The sequence shown here is derived from an EMBL/GenBank/DDBJ whole genome shotgun (WGS) entry which is preliminary data.</text>
</comment>
<dbReference type="Proteomes" id="UP000178577">
    <property type="component" value="Unassembled WGS sequence"/>
</dbReference>
<dbReference type="Pfam" id="PF07676">
    <property type="entry name" value="PD40"/>
    <property type="match status" value="1"/>
</dbReference>
<dbReference type="SUPFAM" id="SSF82171">
    <property type="entry name" value="DPP6 N-terminal domain-like"/>
    <property type="match status" value="1"/>
</dbReference>
<dbReference type="AlphaFoldDB" id="A0A1F5GAF8"/>
<evidence type="ECO:0000259" key="3">
    <source>
        <dbReference type="Pfam" id="PF08308"/>
    </source>
</evidence>
<name>A0A1F5GAF8_9BACT</name>
<evidence type="ECO:0000313" key="5">
    <source>
        <dbReference type="Proteomes" id="UP000178577"/>
    </source>
</evidence>
<feature type="region of interest" description="Disordered" evidence="1">
    <location>
        <begin position="263"/>
        <end position="285"/>
    </location>
</feature>
<feature type="domain" description="PEGA" evidence="3">
    <location>
        <begin position="46"/>
        <end position="109"/>
    </location>
</feature>
<feature type="compositionally biased region" description="Polar residues" evidence="1">
    <location>
        <begin position="263"/>
        <end position="276"/>
    </location>
</feature>
<dbReference type="InterPro" id="IPR013229">
    <property type="entry name" value="PEGA"/>
</dbReference>
<evidence type="ECO:0000313" key="4">
    <source>
        <dbReference type="EMBL" id="OGD88829.1"/>
    </source>
</evidence>
<dbReference type="InterPro" id="IPR011659">
    <property type="entry name" value="WD40"/>
</dbReference>
<keyword evidence="2" id="KW-0472">Membrane</keyword>
<dbReference type="Pfam" id="PF08308">
    <property type="entry name" value="PEGA"/>
    <property type="match status" value="1"/>
</dbReference>
<gene>
    <name evidence="4" type="ORF">A2693_02205</name>
</gene>
<accession>A0A1F5GAF8</accession>
<organism evidence="4 5">
    <name type="scientific">Candidatus Curtissbacteria bacterium RIFCSPHIGHO2_01_FULL_40_12</name>
    <dbReference type="NCBI Taxonomy" id="1797710"/>
    <lineage>
        <taxon>Bacteria</taxon>
        <taxon>Candidatus Curtissiibacteriota</taxon>
    </lineage>
</organism>
<proteinExistence type="predicted"/>
<sequence>MKVLAKNRVAFSIIIAALILIFGTVAIFWARGFKLNFKDRTIDRTGLLVASSVPTGAEIYLDDRLTSATDTNIAYLEPKIYKIRIQKDGFTTWEKDIDIRADLATEIKALLFPLAPEIKPLTTTGAANPVLSPDGTKIVYGTSGDRGGLHLMTLSDRPIPFRSDLRLLVKNSSGFDFTKSLFIWSPDSKQVIARFEQEDGSVLANLLIDNTDKSDQDPGDITGSLAATLNSWQEELIAKAQTQAVSAPDAVKNATAEAKIVGSSESVVSSPTTQPASPAKRGELPTTNYQLNYYPTGLIFSPDEEKILYKNKEGQFKVYDLKNKREVSLPNFADFINISWFPDSSHLVVAQKDLISIIEADGANKMTVFSGKFENGFVFGHPSGTRIIILTTLTQTEGNPANLYAVNLR</sequence>
<protein>
    <recommendedName>
        <fullName evidence="3">PEGA domain-containing protein</fullName>
    </recommendedName>
</protein>
<feature type="transmembrane region" description="Helical" evidence="2">
    <location>
        <begin position="9"/>
        <end position="30"/>
    </location>
</feature>
<evidence type="ECO:0000256" key="2">
    <source>
        <dbReference type="SAM" id="Phobius"/>
    </source>
</evidence>
<reference evidence="4 5" key="1">
    <citation type="journal article" date="2016" name="Nat. Commun.">
        <title>Thousands of microbial genomes shed light on interconnected biogeochemical processes in an aquifer system.</title>
        <authorList>
            <person name="Anantharaman K."/>
            <person name="Brown C.T."/>
            <person name="Hug L.A."/>
            <person name="Sharon I."/>
            <person name="Castelle C.J."/>
            <person name="Probst A.J."/>
            <person name="Thomas B.C."/>
            <person name="Singh A."/>
            <person name="Wilkins M.J."/>
            <person name="Karaoz U."/>
            <person name="Brodie E.L."/>
            <person name="Williams K.H."/>
            <person name="Hubbard S.S."/>
            <person name="Banfield J.F."/>
        </authorList>
    </citation>
    <scope>NUCLEOTIDE SEQUENCE [LARGE SCALE GENOMIC DNA]</scope>
</reference>
<dbReference type="Gene3D" id="2.120.10.30">
    <property type="entry name" value="TolB, C-terminal domain"/>
    <property type="match status" value="2"/>
</dbReference>
<dbReference type="InterPro" id="IPR011042">
    <property type="entry name" value="6-blade_b-propeller_TolB-like"/>
</dbReference>